<dbReference type="InterPro" id="IPR021109">
    <property type="entry name" value="Peptidase_aspartic_dom_sf"/>
</dbReference>
<dbReference type="CDD" id="cd01647">
    <property type="entry name" value="RT_LTR"/>
    <property type="match status" value="1"/>
</dbReference>
<dbReference type="PANTHER" id="PTHR33064:SF37">
    <property type="entry name" value="RIBONUCLEASE H"/>
    <property type="match status" value="1"/>
</dbReference>
<feature type="domain" description="Reverse transcriptase" evidence="2">
    <location>
        <begin position="228"/>
        <end position="409"/>
    </location>
</feature>
<reference evidence="3 4" key="1">
    <citation type="journal article" date="2017" name="Genome Biol. Evol.">
        <title>Phytophthora megakarya and P. palmivora, closely related causal agents of cacao black pod rot, underwent increases in genome sizes and gene numbers by different mechanisms.</title>
        <authorList>
            <person name="Ali S.S."/>
            <person name="Shao J."/>
            <person name="Lary D.J."/>
            <person name="Kronmiller B."/>
            <person name="Shen D."/>
            <person name="Strem M.D."/>
            <person name="Amoako-Attah I."/>
            <person name="Akrofi A.Y."/>
            <person name="Begoude B.A."/>
            <person name="Ten Hoopen G.M."/>
            <person name="Coulibaly K."/>
            <person name="Kebe B.I."/>
            <person name="Melnick R.L."/>
            <person name="Guiltinan M.J."/>
            <person name="Tyler B.M."/>
            <person name="Meinhardt L.W."/>
            <person name="Bailey B.A."/>
        </authorList>
    </citation>
    <scope>NUCLEOTIDE SEQUENCE [LARGE SCALE GENOMIC DNA]</scope>
    <source>
        <strain evidence="4">sbr112.9</strain>
    </source>
</reference>
<protein>
    <recommendedName>
        <fullName evidence="2">Reverse transcriptase domain-containing protein</fullName>
    </recommendedName>
</protein>
<dbReference type="SUPFAM" id="SSF56672">
    <property type="entry name" value="DNA/RNA polymerases"/>
    <property type="match status" value="1"/>
</dbReference>
<dbReference type="AlphaFoldDB" id="A0A2P4YA79"/>
<evidence type="ECO:0000256" key="1">
    <source>
        <dbReference type="SAM" id="MobiDB-lite"/>
    </source>
</evidence>
<dbReference type="Gene3D" id="3.10.10.10">
    <property type="entry name" value="HIV Type 1 Reverse Transcriptase, subunit A, domain 1"/>
    <property type="match status" value="1"/>
</dbReference>
<dbReference type="Pfam" id="PF00078">
    <property type="entry name" value="RVT_1"/>
    <property type="match status" value="1"/>
</dbReference>
<accession>A0A2P4YA79</accession>
<evidence type="ECO:0000313" key="4">
    <source>
        <dbReference type="Proteomes" id="UP000237271"/>
    </source>
</evidence>
<dbReference type="Proteomes" id="UP000237271">
    <property type="component" value="Unassembled WGS sequence"/>
</dbReference>
<dbReference type="Gene3D" id="3.30.70.270">
    <property type="match status" value="1"/>
</dbReference>
<comment type="caution">
    <text evidence="3">The sequence shown here is derived from an EMBL/GenBank/DDBJ whole genome shotgun (WGS) entry which is preliminary data.</text>
</comment>
<evidence type="ECO:0000313" key="3">
    <source>
        <dbReference type="EMBL" id="POM74717.1"/>
    </source>
</evidence>
<feature type="region of interest" description="Disordered" evidence="1">
    <location>
        <begin position="124"/>
        <end position="145"/>
    </location>
</feature>
<feature type="non-terminal residue" evidence="3">
    <location>
        <position position="430"/>
    </location>
</feature>
<organism evidence="3 4">
    <name type="scientific">Phytophthora palmivora</name>
    <dbReference type="NCBI Taxonomy" id="4796"/>
    <lineage>
        <taxon>Eukaryota</taxon>
        <taxon>Sar</taxon>
        <taxon>Stramenopiles</taxon>
        <taxon>Oomycota</taxon>
        <taxon>Peronosporomycetes</taxon>
        <taxon>Peronosporales</taxon>
        <taxon>Peronosporaceae</taxon>
        <taxon>Phytophthora</taxon>
    </lineage>
</organism>
<dbReference type="SUPFAM" id="SSF50630">
    <property type="entry name" value="Acid proteases"/>
    <property type="match status" value="1"/>
</dbReference>
<dbReference type="PROSITE" id="PS50878">
    <property type="entry name" value="RT_POL"/>
    <property type="match status" value="1"/>
</dbReference>
<name>A0A2P4YA79_9STRA</name>
<dbReference type="InterPro" id="IPR043502">
    <property type="entry name" value="DNA/RNA_pol_sf"/>
</dbReference>
<dbReference type="InterPro" id="IPR043128">
    <property type="entry name" value="Rev_trsase/Diguanyl_cyclase"/>
</dbReference>
<keyword evidence="4" id="KW-1185">Reference proteome</keyword>
<dbReference type="EMBL" id="NCKW01004557">
    <property type="protein sequence ID" value="POM74717.1"/>
    <property type="molecule type" value="Genomic_DNA"/>
</dbReference>
<dbReference type="InterPro" id="IPR051320">
    <property type="entry name" value="Viral_Replic_Matur_Polypro"/>
</dbReference>
<dbReference type="OrthoDB" id="122593at2759"/>
<proteinExistence type="predicted"/>
<gene>
    <name evidence="3" type="ORF">PHPALM_8284</name>
</gene>
<evidence type="ECO:0000259" key="2">
    <source>
        <dbReference type="PROSITE" id="PS50878"/>
    </source>
</evidence>
<sequence length="430" mass="48491">MKLMPTASRTVTINGVLELQCCPDTGSDHTMISQSHWAMLLAADPSVQQIPLDSPVDIVTFGTHPVAAKTKAMLHVLKHTHARPVQIAEAVPCLITDTDDDEFIIGRDLLGALGIDVDRQSNYSLEDKTSGDPFDLEADEPPVHPDKVATDDEVRAAVEVLISRALEHGFPPDKVDKLRGIVHAYDVWRLELRDDPPARVPPLEVRLKEGATPCKCKPRIFDNFYLVDLGLVFENPTSRWASPVLPVKKSQELMDLRQTTDYREVNSKTEVMAAVMPILSLVMENARGKQHFGLFDFIKGFWQLPLAEFCQEWLSYMSNEKIFTPRRVPQGCADAAIHFQKTTEKCFAKLLYKYLLVWIDDILLYAEDIDTYLDKLAEFFVLLNEFGLKLSVKKSSLYQKEVKWCGKIIDASGVRHDPARIESLSALPYP</sequence>
<dbReference type="Gene3D" id="2.40.70.10">
    <property type="entry name" value="Acid Proteases"/>
    <property type="match status" value="1"/>
</dbReference>
<dbReference type="PANTHER" id="PTHR33064">
    <property type="entry name" value="POL PROTEIN"/>
    <property type="match status" value="1"/>
</dbReference>
<dbReference type="InterPro" id="IPR000477">
    <property type="entry name" value="RT_dom"/>
</dbReference>